<dbReference type="SUPFAM" id="SSF158235">
    <property type="entry name" value="SOCS box-like"/>
    <property type="match status" value="1"/>
</dbReference>
<evidence type="ECO:0000313" key="2">
    <source>
        <dbReference type="EMBL" id="CAF0899625.1"/>
    </source>
</evidence>
<dbReference type="Proteomes" id="UP000663877">
    <property type="component" value="Unassembled WGS sequence"/>
</dbReference>
<accession>A0A813ZK79</accession>
<dbReference type="InterPro" id="IPR001496">
    <property type="entry name" value="SOCS_box"/>
</dbReference>
<dbReference type="GO" id="GO:0035556">
    <property type="term" value="P:intracellular signal transduction"/>
    <property type="evidence" value="ECO:0007669"/>
    <property type="project" value="InterPro"/>
</dbReference>
<sequence>MLTRARSIFSRIFSSDPTPSSQIRFGETFDTINDSSSNDNNSDDNNINYNLECSINNNNNDNESLTKENNKRQTNEYVNNNSIQTKSNVHYIQSHEKSKQNRLINSMQIATSRCNIESMKRLLNNFDIDINHRDQYGMSYVEHAILMSNFDMIDLLVRYGCDLHQGNSTGHSYLYVAIEITTNKSLEIIRLLLESNCSCLRSLDIISLTSPTQINYINSQDFILLNTHLLLIFKYHIRRMVLTDLLNLLSYLILTNLLVCKNDEYYGLDSTSKTTLNQFNNDYISLFIKTLGMRHISKLEYKIQNLQTLSISSMIPLTNDDIQPSLNQIENLTKHVFELKHLCRFLIRQHLKNLKASTIATLAPTTKLQDYLLYTPI</sequence>
<organism evidence="2 5">
    <name type="scientific">Adineta steineri</name>
    <dbReference type="NCBI Taxonomy" id="433720"/>
    <lineage>
        <taxon>Eukaryota</taxon>
        <taxon>Metazoa</taxon>
        <taxon>Spiralia</taxon>
        <taxon>Gnathifera</taxon>
        <taxon>Rotifera</taxon>
        <taxon>Eurotatoria</taxon>
        <taxon>Bdelloidea</taxon>
        <taxon>Adinetida</taxon>
        <taxon>Adinetidae</taxon>
        <taxon>Adineta</taxon>
    </lineage>
</organism>
<dbReference type="PROSITE" id="PS50225">
    <property type="entry name" value="SOCS"/>
    <property type="match status" value="1"/>
</dbReference>
<evidence type="ECO:0000313" key="5">
    <source>
        <dbReference type="Proteomes" id="UP000663877"/>
    </source>
</evidence>
<dbReference type="Gene3D" id="1.25.40.20">
    <property type="entry name" value="Ankyrin repeat-containing domain"/>
    <property type="match status" value="1"/>
</dbReference>
<dbReference type="InterPro" id="IPR036036">
    <property type="entry name" value="SOCS_box-like_dom_sf"/>
</dbReference>
<dbReference type="SMART" id="SM00969">
    <property type="entry name" value="SOCS_box"/>
    <property type="match status" value="1"/>
</dbReference>
<dbReference type="SUPFAM" id="SSF48403">
    <property type="entry name" value="Ankyrin repeat"/>
    <property type="match status" value="1"/>
</dbReference>
<dbReference type="EMBL" id="CAJNOI010000036">
    <property type="protein sequence ID" value="CAF0899625.1"/>
    <property type="molecule type" value="Genomic_DNA"/>
</dbReference>
<dbReference type="InterPro" id="IPR036770">
    <property type="entry name" value="Ankyrin_rpt-contain_sf"/>
</dbReference>
<dbReference type="InterPro" id="IPR002110">
    <property type="entry name" value="Ankyrin_rpt"/>
</dbReference>
<reference evidence="2" key="1">
    <citation type="submission" date="2021-02" db="EMBL/GenBank/DDBJ databases">
        <authorList>
            <person name="Nowell W R."/>
        </authorList>
    </citation>
    <scope>NUCLEOTIDE SEQUENCE</scope>
</reference>
<name>A0A813ZK79_9BILA</name>
<protein>
    <recommendedName>
        <fullName evidence="1">SOCS box domain-containing protein</fullName>
    </recommendedName>
</protein>
<dbReference type="OrthoDB" id="71307at2759"/>
<proteinExistence type="predicted"/>
<evidence type="ECO:0000313" key="3">
    <source>
        <dbReference type="EMBL" id="CAF1176477.1"/>
    </source>
</evidence>
<evidence type="ECO:0000259" key="1">
    <source>
        <dbReference type="PROSITE" id="PS50225"/>
    </source>
</evidence>
<gene>
    <name evidence="2" type="ORF">BJG266_LOCUS10399</name>
    <name evidence="3" type="ORF">QVE165_LOCUS24424</name>
</gene>
<dbReference type="Pfam" id="PF12796">
    <property type="entry name" value="Ank_2"/>
    <property type="match status" value="1"/>
</dbReference>
<dbReference type="SMART" id="SM00248">
    <property type="entry name" value="ANK"/>
    <property type="match status" value="3"/>
</dbReference>
<dbReference type="Proteomes" id="UP000663832">
    <property type="component" value="Unassembled WGS sequence"/>
</dbReference>
<evidence type="ECO:0000313" key="4">
    <source>
        <dbReference type="Proteomes" id="UP000663832"/>
    </source>
</evidence>
<dbReference type="AlphaFoldDB" id="A0A813ZK79"/>
<dbReference type="EMBL" id="CAJNOM010000171">
    <property type="protein sequence ID" value="CAF1176477.1"/>
    <property type="molecule type" value="Genomic_DNA"/>
</dbReference>
<comment type="caution">
    <text evidence="2">The sequence shown here is derived from an EMBL/GenBank/DDBJ whole genome shotgun (WGS) entry which is preliminary data.</text>
</comment>
<keyword evidence="4" id="KW-1185">Reference proteome</keyword>
<feature type="domain" description="SOCS box" evidence="1">
    <location>
        <begin position="336"/>
        <end position="377"/>
    </location>
</feature>